<dbReference type="Pfam" id="PF01890">
    <property type="entry name" value="CbiG_C"/>
    <property type="match status" value="1"/>
</dbReference>
<proteinExistence type="predicted"/>
<gene>
    <name evidence="9" type="primary">cobJ</name>
    <name evidence="9" type="ORF">E1161_06975</name>
</gene>
<sequence>MIGLFAVTAAGRRAAAELAGRLGPEALVADGPIGPAVRRLWDHLDAAVFFLASGATVRLVAPLLQDKHTDPGIVSVDEAQRFAIALTGGHGGGANALAEQVADVFGCTPVITTATDSTGTTALDELVEQLDATVDGDLPSCGVAILDGEPVRLINPHGFPLPALPPNVSADVANPQWTVVIDDRRPAEDEERTLRLIPRTLVVGVGSARGVSRTAVAEAIARLDSEHGLDPRAIRAFASVDLKADEAGILDAVQDLGFWHSKDGGDELSLLTYPAEVLAGVEVPNPSEVVRSEVGTPSVAEASSLHAAVELAYGAPVELVADKIKGDNVTVAATRISPRGRLAIVGIGPGAPDLRTPRADAELRRASVVVGLDQYLDQVRHLLRPGTEERATGLGAEEARAAEAVELAKQGRAVALIGSGDAGVYAMASPALEKADVDIEVVGVPGVTAALSASALLGAPLGHDHALISLSDLHTPWEVIERRVRAAAEGDLVVCFYNPRSVQRHWQLGRALEILAEHRPATTPVGAVRQASRADQEVWCASIDEFDPADVDMFTTVVVGSSQSTVVGRRMVTPRGYRWMAGDVR</sequence>
<evidence type="ECO:0000259" key="6">
    <source>
        <dbReference type="Pfam" id="PF00590"/>
    </source>
</evidence>
<evidence type="ECO:0000256" key="4">
    <source>
        <dbReference type="ARBA" id="ARBA00022679"/>
    </source>
</evidence>
<dbReference type="InterPro" id="IPR006363">
    <property type="entry name" value="Cbl_synth_CobJ/CibH_dom"/>
</dbReference>
<dbReference type="Gene3D" id="3.40.50.11220">
    <property type="match status" value="1"/>
</dbReference>
<dbReference type="InterPro" id="IPR035996">
    <property type="entry name" value="4pyrrol_Methylase_sf"/>
</dbReference>
<dbReference type="Pfam" id="PF00590">
    <property type="entry name" value="TP_methylase"/>
    <property type="match status" value="1"/>
</dbReference>
<dbReference type="SUPFAM" id="SSF159664">
    <property type="entry name" value="CobE/GbiG C-terminal domain-like"/>
    <property type="match status" value="1"/>
</dbReference>
<keyword evidence="5" id="KW-0949">S-adenosyl-L-methionine</keyword>
<dbReference type="InterPro" id="IPR002750">
    <property type="entry name" value="CobE/GbiG_C"/>
</dbReference>
<dbReference type="Gene3D" id="3.30.950.10">
    <property type="entry name" value="Methyltransferase, Cobalt-precorrin-4 Transmethylase, Domain 2"/>
    <property type="match status" value="1"/>
</dbReference>
<evidence type="ECO:0000256" key="2">
    <source>
        <dbReference type="ARBA" id="ARBA00022573"/>
    </source>
</evidence>
<evidence type="ECO:0000256" key="5">
    <source>
        <dbReference type="ARBA" id="ARBA00022691"/>
    </source>
</evidence>
<dbReference type="UniPathway" id="UPA00148"/>
<evidence type="ECO:0000256" key="3">
    <source>
        <dbReference type="ARBA" id="ARBA00022603"/>
    </source>
</evidence>
<feature type="domain" description="Cobalamin synthesis G N-terminal" evidence="8">
    <location>
        <begin position="37"/>
        <end position="116"/>
    </location>
</feature>
<dbReference type="Pfam" id="PF11760">
    <property type="entry name" value="CbiG_N"/>
    <property type="match status" value="1"/>
</dbReference>
<dbReference type="CDD" id="cd11646">
    <property type="entry name" value="Precorrin_3B_C17_MT"/>
    <property type="match status" value="1"/>
</dbReference>
<evidence type="ECO:0000313" key="9">
    <source>
        <dbReference type="EMBL" id="TDC94783.1"/>
    </source>
</evidence>
<accession>A0A4R4V0Q0</accession>
<dbReference type="AlphaFoldDB" id="A0A4R4V0Q0"/>
<keyword evidence="4 9" id="KW-0808">Transferase</keyword>
<dbReference type="InterPro" id="IPR014777">
    <property type="entry name" value="4pyrrole_Mease_sub1"/>
</dbReference>
<reference evidence="9 10" key="1">
    <citation type="submission" date="2019-03" db="EMBL/GenBank/DDBJ databases">
        <title>Draft genome sequences of novel Actinobacteria.</title>
        <authorList>
            <person name="Sahin N."/>
            <person name="Ay H."/>
            <person name="Saygin H."/>
        </authorList>
    </citation>
    <scope>NUCLEOTIDE SEQUENCE [LARGE SCALE GENOMIC DNA]</scope>
    <source>
        <strain evidence="9 10">16K404</strain>
    </source>
</reference>
<dbReference type="Gene3D" id="3.30.420.180">
    <property type="entry name" value="CobE/GbiG C-terminal domain"/>
    <property type="match status" value="1"/>
</dbReference>
<evidence type="ECO:0000259" key="7">
    <source>
        <dbReference type="Pfam" id="PF01890"/>
    </source>
</evidence>
<dbReference type="EMBL" id="SMKV01000006">
    <property type="protein sequence ID" value="TDC94783.1"/>
    <property type="molecule type" value="Genomic_DNA"/>
</dbReference>
<dbReference type="SUPFAM" id="SSF159672">
    <property type="entry name" value="CbiG N-terminal domain-like"/>
    <property type="match status" value="1"/>
</dbReference>
<dbReference type="InterPro" id="IPR036518">
    <property type="entry name" value="CobE/GbiG_C_sf"/>
</dbReference>
<dbReference type="RefSeq" id="WP_132620782.1">
    <property type="nucleotide sequence ID" value="NZ_SMKV01000006.1"/>
</dbReference>
<comment type="caution">
    <text evidence="9">The sequence shown here is derived from an EMBL/GenBank/DDBJ whole genome shotgun (WGS) entry which is preliminary data.</text>
</comment>
<protein>
    <submittedName>
        <fullName evidence="9">Precorrin-3B C(17)-methyltransferase</fullName>
        <ecNumber evidence="9">2.1.1.131</ecNumber>
    </submittedName>
</protein>
<dbReference type="EC" id="2.1.1.131" evidence="9"/>
<dbReference type="InterPro" id="IPR051810">
    <property type="entry name" value="Precorrin_MeTrfase"/>
</dbReference>
<dbReference type="PANTHER" id="PTHR47036:SF1">
    <property type="entry name" value="COBALT-FACTOR III C(17)-METHYLTRANSFERASE-RELATED"/>
    <property type="match status" value="1"/>
</dbReference>
<keyword evidence="2" id="KW-0169">Cobalamin biosynthesis</keyword>
<dbReference type="OrthoDB" id="9804789at2"/>
<keyword evidence="3 9" id="KW-0489">Methyltransferase</keyword>
<dbReference type="SUPFAM" id="SSF53790">
    <property type="entry name" value="Tetrapyrrole methylase"/>
    <property type="match status" value="1"/>
</dbReference>
<dbReference type="InterPro" id="IPR014776">
    <property type="entry name" value="4pyrrole_Mease_sub2"/>
</dbReference>
<feature type="domain" description="Tetrapyrrole methylase" evidence="6">
    <location>
        <begin position="341"/>
        <end position="546"/>
    </location>
</feature>
<dbReference type="NCBIfam" id="TIGR01466">
    <property type="entry name" value="cobJ_cbiH"/>
    <property type="match status" value="1"/>
</dbReference>
<dbReference type="Proteomes" id="UP000294744">
    <property type="component" value="Unassembled WGS sequence"/>
</dbReference>
<dbReference type="InterPro" id="IPR021744">
    <property type="entry name" value="CbiG_N"/>
</dbReference>
<comment type="pathway">
    <text evidence="1">Cofactor biosynthesis; adenosylcobalamin biosynthesis.</text>
</comment>
<evidence type="ECO:0000256" key="1">
    <source>
        <dbReference type="ARBA" id="ARBA00004953"/>
    </source>
</evidence>
<dbReference type="InterPro" id="IPR038029">
    <property type="entry name" value="GbiG_N_sf"/>
</dbReference>
<organism evidence="9 10">
    <name type="scientific">Saccharopolyspora aridisoli</name>
    <dbReference type="NCBI Taxonomy" id="2530385"/>
    <lineage>
        <taxon>Bacteria</taxon>
        <taxon>Bacillati</taxon>
        <taxon>Actinomycetota</taxon>
        <taxon>Actinomycetes</taxon>
        <taxon>Pseudonocardiales</taxon>
        <taxon>Pseudonocardiaceae</taxon>
        <taxon>Saccharopolyspora</taxon>
    </lineage>
</organism>
<name>A0A4R4V0Q0_9PSEU</name>
<keyword evidence="10" id="KW-1185">Reference proteome</keyword>
<evidence type="ECO:0000259" key="8">
    <source>
        <dbReference type="Pfam" id="PF11760"/>
    </source>
</evidence>
<dbReference type="InterPro" id="IPR000878">
    <property type="entry name" value="4pyrrol_Mease"/>
</dbReference>
<dbReference type="PANTHER" id="PTHR47036">
    <property type="entry name" value="COBALT-FACTOR III C(17)-METHYLTRANSFERASE-RELATED"/>
    <property type="match status" value="1"/>
</dbReference>
<dbReference type="Gene3D" id="3.40.1010.10">
    <property type="entry name" value="Cobalt-precorrin-4 Transmethylase, Domain 1"/>
    <property type="match status" value="1"/>
</dbReference>
<dbReference type="GO" id="GO:0032259">
    <property type="term" value="P:methylation"/>
    <property type="evidence" value="ECO:0007669"/>
    <property type="project" value="UniProtKB-KW"/>
</dbReference>
<dbReference type="GO" id="GO:0009236">
    <property type="term" value="P:cobalamin biosynthetic process"/>
    <property type="evidence" value="ECO:0007669"/>
    <property type="project" value="UniProtKB-UniPathway"/>
</dbReference>
<dbReference type="GO" id="GO:0030789">
    <property type="term" value="F:precorrin-3B C17-methyltransferase activity"/>
    <property type="evidence" value="ECO:0007669"/>
    <property type="project" value="UniProtKB-EC"/>
</dbReference>
<feature type="domain" description="CobE/GbiG C-terminal" evidence="7">
    <location>
        <begin position="201"/>
        <end position="332"/>
    </location>
</feature>
<evidence type="ECO:0000313" key="10">
    <source>
        <dbReference type="Proteomes" id="UP000294744"/>
    </source>
</evidence>